<accession>A0ABR9VYR1</accession>
<sequence>MAHKPVTVTAAERQVTCTHCRGVWFWPRNVVMSSGTATFFDLDAFSPQVTMLSCSGYGKVGMFQPSTIQLHQQPG</sequence>
<gene>
    <name evidence="1" type="ORF">IOE58_03670</name>
</gene>
<name>A0ABR9VYR1_9MICO</name>
<keyword evidence="2" id="KW-1185">Reference proteome</keyword>
<dbReference type="Proteomes" id="UP000644727">
    <property type="component" value="Unassembled WGS sequence"/>
</dbReference>
<proteinExistence type="predicted"/>
<comment type="caution">
    <text evidence="1">The sequence shown here is derived from an EMBL/GenBank/DDBJ whole genome shotgun (WGS) entry which is preliminary data.</text>
</comment>
<protein>
    <recommendedName>
        <fullName evidence="3">Transcription factor zinc-finger domain-containing protein</fullName>
    </recommendedName>
</protein>
<evidence type="ECO:0008006" key="3">
    <source>
        <dbReference type="Google" id="ProtNLM"/>
    </source>
</evidence>
<evidence type="ECO:0000313" key="2">
    <source>
        <dbReference type="Proteomes" id="UP000644727"/>
    </source>
</evidence>
<dbReference type="RefSeq" id="WP_193865071.1">
    <property type="nucleotide sequence ID" value="NZ_JADEYR010000002.1"/>
</dbReference>
<evidence type="ECO:0000313" key="1">
    <source>
        <dbReference type="EMBL" id="MBE9403326.1"/>
    </source>
</evidence>
<dbReference type="EMBL" id="JADEYR010000002">
    <property type="protein sequence ID" value="MBE9403326.1"/>
    <property type="molecule type" value="Genomic_DNA"/>
</dbReference>
<organism evidence="1 2">
    <name type="scientific">Brachybacterium epidermidis</name>
    <dbReference type="NCBI Taxonomy" id="2781983"/>
    <lineage>
        <taxon>Bacteria</taxon>
        <taxon>Bacillati</taxon>
        <taxon>Actinomycetota</taxon>
        <taxon>Actinomycetes</taxon>
        <taxon>Micrococcales</taxon>
        <taxon>Dermabacteraceae</taxon>
        <taxon>Brachybacterium</taxon>
    </lineage>
</organism>
<reference evidence="1 2" key="1">
    <citation type="submission" date="2020-10" db="EMBL/GenBank/DDBJ databases">
        <title>Draft genome and description of Brachybacterium epidermidis sp nov.</title>
        <authorList>
            <person name="Boxberger M."/>
            <person name="La Scola B."/>
        </authorList>
    </citation>
    <scope>NUCLEOTIDE SEQUENCE [LARGE SCALE GENOMIC DNA]</scope>
    <source>
        <strain evidence="1 2">Marseille-Q2903</strain>
    </source>
</reference>